<dbReference type="AlphaFoldDB" id="A0AB33KFL0"/>
<name>A0AB33KFL0_9ACTN</name>
<sequence length="60" mass="6488">MPLMGRGRLGSEEPAGRVRLTVRTLTTAKAVAGRVAATGKDLTERTGRSGIIRRSHRRTT</sequence>
<proteinExistence type="predicted"/>
<dbReference type="EMBL" id="AP035884">
    <property type="protein sequence ID" value="BFP53431.1"/>
    <property type="molecule type" value="Genomic_DNA"/>
</dbReference>
<gene>
    <name evidence="2" type="ORF">SCMC78_32380</name>
</gene>
<feature type="region of interest" description="Disordered" evidence="1">
    <location>
        <begin position="39"/>
        <end position="60"/>
    </location>
</feature>
<evidence type="ECO:0000313" key="2">
    <source>
        <dbReference type="EMBL" id="BFP53431.1"/>
    </source>
</evidence>
<feature type="compositionally biased region" description="Basic residues" evidence="1">
    <location>
        <begin position="51"/>
        <end position="60"/>
    </location>
</feature>
<dbReference type="KEGG" id="stcm:SCMC78_32380"/>
<accession>A0AB33KFL0</accession>
<reference evidence="2" key="1">
    <citation type="submission" date="2024-07" db="EMBL/GenBank/DDBJ databases">
        <title>Complete genome sequences of cellulolytic bacteria, Kitasatospora sp. CMC57 and Streptomyces sp. CMC78, isolated from Japanese agricultural soil.</title>
        <authorList>
            <person name="Hashimoto T."/>
            <person name="Ito M."/>
            <person name="Iwamoto M."/>
            <person name="Fukahori D."/>
            <person name="Shoda T."/>
            <person name="Sakoda M."/>
            <person name="Morohoshi T."/>
            <person name="Mitsuboshi M."/>
            <person name="Nishizawa T."/>
        </authorList>
    </citation>
    <scope>NUCLEOTIDE SEQUENCE</scope>
    <source>
        <strain evidence="2">CMC78</strain>
    </source>
</reference>
<organism evidence="2">
    <name type="scientific">Streptomyces sp. CMC78</name>
    <dbReference type="NCBI Taxonomy" id="3231512"/>
    <lineage>
        <taxon>Bacteria</taxon>
        <taxon>Bacillati</taxon>
        <taxon>Actinomycetota</taxon>
        <taxon>Actinomycetes</taxon>
        <taxon>Kitasatosporales</taxon>
        <taxon>Streptomycetaceae</taxon>
        <taxon>Streptomyces</taxon>
    </lineage>
</organism>
<evidence type="ECO:0000256" key="1">
    <source>
        <dbReference type="SAM" id="MobiDB-lite"/>
    </source>
</evidence>
<protein>
    <submittedName>
        <fullName evidence="2">Uncharacterized protein</fullName>
    </submittedName>
</protein>